<evidence type="ECO:0000313" key="3">
    <source>
        <dbReference type="Proteomes" id="UP000188603"/>
    </source>
</evidence>
<sequence>MRWIEWVIAIVLVIIGLCCLTMSATWLLTPNTLGHYLHTLFMICMWAGLPLIGAAVIYFIYRIIKRQS</sequence>
<name>A0A1U9K6R7_9BACL</name>
<organism evidence="2 3">
    <name type="scientific">Novibacillus thermophilus</name>
    <dbReference type="NCBI Taxonomy" id="1471761"/>
    <lineage>
        <taxon>Bacteria</taxon>
        <taxon>Bacillati</taxon>
        <taxon>Bacillota</taxon>
        <taxon>Bacilli</taxon>
        <taxon>Bacillales</taxon>
        <taxon>Thermoactinomycetaceae</taxon>
        <taxon>Novibacillus</taxon>
    </lineage>
</organism>
<keyword evidence="1" id="KW-1133">Transmembrane helix</keyword>
<accession>A0A1U9K6R7</accession>
<dbReference type="KEGG" id="ntr:B0W44_08070"/>
<dbReference type="AlphaFoldDB" id="A0A1U9K6R7"/>
<evidence type="ECO:0000313" key="2">
    <source>
        <dbReference type="EMBL" id="AQS55755.1"/>
    </source>
</evidence>
<keyword evidence="1" id="KW-0472">Membrane</keyword>
<reference evidence="2 3" key="1">
    <citation type="journal article" date="2015" name="Int. J. Syst. Evol. Microbiol.">
        <title>Novibacillus thermophilus gen. nov., sp. nov., a Gram-staining-negative and moderately thermophilic member of the family Thermoactinomycetaceae.</title>
        <authorList>
            <person name="Yang G."/>
            <person name="Chen J."/>
            <person name="Zhou S."/>
        </authorList>
    </citation>
    <scope>NUCLEOTIDE SEQUENCE [LARGE SCALE GENOMIC DNA]</scope>
    <source>
        <strain evidence="2 3">SG-1</strain>
    </source>
</reference>
<evidence type="ECO:0000256" key="1">
    <source>
        <dbReference type="SAM" id="Phobius"/>
    </source>
</evidence>
<keyword evidence="1" id="KW-0812">Transmembrane</keyword>
<dbReference type="Proteomes" id="UP000188603">
    <property type="component" value="Chromosome"/>
</dbReference>
<dbReference type="OrthoDB" id="2643649at2"/>
<keyword evidence="3" id="KW-1185">Reference proteome</keyword>
<protein>
    <submittedName>
        <fullName evidence="2">Uncharacterized protein</fullName>
    </submittedName>
</protein>
<feature type="transmembrane region" description="Helical" evidence="1">
    <location>
        <begin position="40"/>
        <end position="61"/>
    </location>
</feature>
<gene>
    <name evidence="2" type="ORF">B0W44_08070</name>
</gene>
<proteinExistence type="predicted"/>
<dbReference type="EMBL" id="CP019699">
    <property type="protein sequence ID" value="AQS55755.1"/>
    <property type="molecule type" value="Genomic_DNA"/>
</dbReference>
<dbReference type="STRING" id="1471761.B0W44_08070"/>
<feature type="transmembrane region" description="Helical" evidence="1">
    <location>
        <begin position="7"/>
        <end position="28"/>
    </location>
</feature>